<protein>
    <submittedName>
        <fullName evidence="1">Uncharacterized protein</fullName>
    </submittedName>
</protein>
<dbReference type="KEGG" id="vcn:VOLCADRAFT_104290"/>
<name>D8TSK4_VOLCA</name>
<dbReference type="GeneID" id="9618538"/>
<reference evidence="1 2" key="1">
    <citation type="journal article" date="2010" name="Science">
        <title>Genomic analysis of organismal complexity in the multicellular green alga Volvox carteri.</title>
        <authorList>
            <person name="Prochnik S.E."/>
            <person name="Umen J."/>
            <person name="Nedelcu A.M."/>
            <person name="Hallmann A."/>
            <person name="Miller S.M."/>
            <person name="Nishii I."/>
            <person name="Ferris P."/>
            <person name="Kuo A."/>
            <person name="Mitros T."/>
            <person name="Fritz-Laylin L.K."/>
            <person name="Hellsten U."/>
            <person name="Chapman J."/>
            <person name="Simakov O."/>
            <person name="Rensing S.A."/>
            <person name="Terry A."/>
            <person name="Pangilinan J."/>
            <person name="Kapitonov V."/>
            <person name="Jurka J."/>
            <person name="Salamov A."/>
            <person name="Shapiro H."/>
            <person name="Schmutz J."/>
            <person name="Grimwood J."/>
            <person name="Lindquist E."/>
            <person name="Lucas S."/>
            <person name="Grigoriev I.V."/>
            <person name="Schmitt R."/>
            <person name="Kirk D."/>
            <person name="Rokhsar D.S."/>
        </authorList>
    </citation>
    <scope>NUCLEOTIDE SEQUENCE [LARGE SCALE GENOMIC DNA]</scope>
    <source>
        <strain evidence="2">f. Nagariensis / Eve</strain>
    </source>
</reference>
<proteinExistence type="predicted"/>
<dbReference type="Proteomes" id="UP000001058">
    <property type="component" value="Unassembled WGS sequence"/>
</dbReference>
<evidence type="ECO:0000313" key="2">
    <source>
        <dbReference type="Proteomes" id="UP000001058"/>
    </source>
</evidence>
<evidence type="ECO:0000313" key="1">
    <source>
        <dbReference type="EMBL" id="EFJ49503.1"/>
    </source>
</evidence>
<gene>
    <name evidence="1" type="ORF">VOLCADRAFT_104290</name>
</gene>
<dbReference type="RefSeq" id="XP_002949484.1">
    <property type="nucleotide sequence ID" value="XM_002949438.1"/>
</dbReference>
<accession>D8TSK4</accession>
<dbReference type="EMBL" id="GL378335">
    <property type="protein sequence ID" value="EFJ49503.1"/>
    <property type="molecule type" value="Genomic_DNA"/>
</dbReference>
<keyword evidence="2" id="KW-1185">Reference proteome</keyword>
<dbReference type="InParanoid" id="D8TSK4"/>
<sequence>MHVALPCLAGIWVPPLACVRHRARTGLPPLTLRPPPPRPQLARHYRRQPRVMNKPYERCYVALTHLTKYSITRARFPAMSGGGLPAGRLVHFLSSFSTTAHYLPTLSWSTVHAQLLGQSFIYKSLIGPRIYTASDQT</sequence>
<organism evidence="2">
    <name type="scientific">Volvox carteri f. nagariensis</name>
    <dbReference type="NCBI Taxonomy" id="3068"/>
    <lineage>
        <taxon>Eukaryota</taxon>
        <taxon>Viridiplantae</taxon>
        <taxon>Chlorophyta</taxon>
        <taxon>core chlorophytes</taxon>
        <taxon>Chlorophyceae</taxon>
        <taxon>CS clade</taxon>
        <taxon>Chlamydomonadales</taxon>
        <taxon>Volvocaceae</taxon>
        <taxon>Volvox</taxon>
    </lineage>
</organism>
<dbReference type="AlphaFoldDB" id="D8TSK4"/>